<accession>A0A6A5RWU9</accession>
<dbReference type="SUPFAM" id="SSF48019">
    <property type="entry name" value="post-AAA+ oligomerization domain-like"/>
    <property type="match status" value="1"/>
</dbReference>
<dbReference type="Gene3D" id="3.40.50.300">
    <property type="entry name" value="P-loop containing nucleotide triphosphate hydrolases"/>
    <property type="match status" value="1"/>
</dbReference>
<dbReference type="GO" id="GO:0006511">
    <property type="term" value="P:ubiquitin-dependent protein catabolic process"/>
    <property type="evidence" value="ECO:0007669"/>
    <property type="project" value="InterPro"/>
</dbReference>
<keyword evidence="10" id="KW-0653">Protein transport</keyword>
<dbReference type="InterPro" id="IPR016563">
    <property type="entry name" value="Npl4"/>
</dbReference>
<evidence type="ECO:0000313" key="15">
    <source>
        <dbReference type="EMBL" id="KAF1932039.1"/>
    </source>
</evidence>
<evidence type="ECO:0000256" key="4">
    <source>
        <dbReference type="ARBA" id="ARBA00011025"/>
    </source>
</evidence>
<gene>
    <name evidence="15" type="ORF">M421DRAFT_89421</name>
</gene>
<dbReference type="SMART" id="SM00382">
    <property type="entry name" value="AAA"/>
    <property type="match status" value="1"/>
</dbReference>
<dbReference type="GeneID" id="54355432"/>
<dbReference type="RefSeq" id="XP_033452287.1">
    <property type="nucleotide sequence ID" value="XM_033597765.1"/>
</dbReference>
<dbReference type="InterPro" id="IPR027417">
    <property type="entry name" value="P-loop_NTPase"/>
</dbReference>
<dbReference type="Pfam" id="PF00004">
    <property type="entry name" value="AAA"/>
    <property type="match status" value="1"/>
</dbReference>
<dbReference type="InterPro" id="IPR008921">
    <property type="entry name" value="DNA_pol3_clamp-load_cplx_C"/>
</dbReference>
<evidence type="ECO:0000256" key="9">
    <source>
        <dbReference type="ARBA" id="ARBA00022840"/>
    </source>
</evidence>
<dbReference type="GO" id="GO:0043130">
    <property type="term" value="F:ubiquitin binding"/>
    <property type="evidence" value="ECO:0007669"/>
    <property type="project" value="TreeGrafter"/>
</dbReference>
<dbReference type="CDD" id="cd00009">
    <property type="entry name" value="AAA"/>
    <property type="match status" value="1"/>
</dbReference>
<evidence type="ECO:0000256" key="1">
    <source>
        <dbReference type="ARBA" id="ARBA00004335"/>
    </source>
</evidence>
<evidence type="ECO:0000256" key="3">
    <source>
        <dbReference type="ARBA" id="ARBA00005378"/>
    </source>
</evidence>
<dbReference type="Pfam" id="PF05020">
    <property type="entry name" value="zf-NPL4"/>
    <property type="match status" value="1"/>
</dbReference>
<dbReference type="InterPro" id="IPR003593">
    <property type="entry name" value="AAA+_ATPase"/>
</dbReference>
<dbReference type="GO" id="GO:0048471">
    <property type="term" value="C:perinuclear region of cytoplasm"/>
    <property type="evidence" value="ECO:0007669"/>
    <property type="project" value="UniProtKB-SubCell"/>
</dbReference>
<keyword evidence="6" id="KW-0235">DNA replication</keyword>
<keyword evidence="11" id="KW-0539">Nucleus</keyword>
<dbReference type="PROSITE" id="PS50249">
    <property type="entry name" value="MPN"/>
    <property type="match status" value="1"/>
</dbReference>
<dbReference type="InterPro" id="IPR013748">
    <property type="entry name" value="Rep_factorC_C"/>
</dbReference>
<dbReference type="Pfam" id="PF08542">
    <property type="entry name" value="Rep_fac_C"/>
    <property type="match status" value="1"/>
</dbReference>
<comment type="similarity">
    <text evidence="4">Belongs to the NPL4 family.</text>
</comment>
<dbReference type="GO" id="GO:0031625">
    <property type="term" value="F:ubiquitin protein ligase binding"/>
    <property type="evidence" value="ECO:0007669"/>
    <property type="project" value="TreeGrafter"/>
</dbReference>
<feature type="domain" description="MPN" evidence="14">
    <location>
        <begin position="253"/>
        <end position="390"/>
    </location>
</feature>
<dbReference type="GO" id="GO:0031965">
    <property type="term" value="C:nuclear membrane"/>
    <property type="evidence" value="ECO:0007669"/>
    <property type="project" value="UniProtKB-SubCell"/>
</dbReference>
<dbReference type="EMBL" id="ML978959">
    <property type="protein sequence ID" value="KAF1932039.1"/>
    <property type="molecule type" value="Genomic_DNA"/>
</dbReference>
<dbReference type="FunFam" id="3.40.50.300:FF:000952">
    <property type="entry name" value="Replication factor C subunit 2"/>
    <property type="match status" value="1"/>
</dbReference>
<evidence type="ECO:0000313" key="16">
    <source>
        <dbReference type="Proteomes" id="UP000800082"/>
    </source>
</evidence>
<evidence type="ECO:0000256" key="12">
    <source>
        <dbReference type="ARBA" id="ARBA00024703"/>
    </source>
</evidence>
<comment type="similarity">
    <text evidence="3">Belongs to the activator 1 small subunits family.</text>
</comment>
<dbReference type="InterPro" id="IPR047854">
    <property type="entry name" value="RFC_lid"/>
</dbReference>
<comment type="function">
    <text evidence="12">Involved in the import of nuclear-targeted proteins into the nucleus and the export of poly(A) RNA out of the nucleus. Has a role in the endoplasmic reticulum-associated degradation (ERAD) pathway.</text>
</comment>
<sequence length="1076" mass="118254">MILRFVSKEGQFRLTVEPTTTFPEILPQVAEKLPKNVDLASVAVSNKPQGGDARKVASLKGVSFEQVGLLHGAQLFLTFDEQSATSNGTLAAPAGAARLNGKAVEQSDMPAVPLGGPTQLIKNPWEVVKQSPLDDRLDKLDGKVARKRDVRMCTHGPKGMCDYCMPLEPYDTGYLAERKIKHLSFHSYLRKVNSAKNRPELGSSYIPPLNEPYYRVRPDCPSGHKPFPDGICTKCQPSAISLKPQDYRMVDHVEFASIQVVDDLINFWRNTGCQRLGFLYGRYEEYTEVPLGTKAVVETIYEPPQVNEPDGISLSDWDNEKEIDEIAAQCGLQRVGVIFTDLLDADKGDGSVICKRHADSYFFSSLEITFAARYQAKYPRPSKWSETGQFGSNFVTCVISGDAEGQIGISSYQASNAAVEMVRADLIEPSAEPSVMLVQDEDDNETLNRSRYIPEVFYRRINEHGANVQENAKPDFPVEYLLLTLTHGFPTQPNPLFTGGKFPIENREIMGEMADVSALSKSLNAKANGLALNTTSGLNAISNFHLLCFIRNLGILSKDEESLLFKVASTHDASEGSALQHTGGWATLLTVLKESGERPPKRSHYTSHSSSSASHSAIRGAAHRNIARQPSNGSDSDSVQLAKRLKASDLRGKHDSKLLLKPAHPKVRPQSSSRTACSHGSRNSIVSAKLSPRATKADGHSRPKTLSEVTAQDNTIQILSRTLQSSNLPHMLFYGPPGTGKTSTILALAKQLYGPELLKSRVLELNASDERGISIVRQKVKDFARQQLSTAPTYNVMTEDKDGGEGKMVRYRDKYPCPPFKIIVLDEADSMTQDAQSALRRTMETYSRMTRFCLVCNYVTRIIDPLASRCSKFRFKSLDQGNAVKRVDDIARLEGVPLDQGVSEELVRVSDGDLRKAITFLQSAARLVGATQTAKESGRKGKPVIDNDEMDVDSDATLVNKHTVSLQAIAEIAGVIPASTLDTFSDSLFPISSSRNIRYSEIAKVVENMIAEGWSASQTVGQLYEQVMFDERVEDVKKVRLAGVFSETDKRLVDGGDEHLAVLDLGIRVAGVLCGA</sequence>
<keyword evidence="8" id="KW-0813">Transport</keyword>
<dbReference type="InterPro" id="IPR003959">
    <property type="entry name" value="ATPase_AAA_core"/>
</dbReference>
<evidence type="ECO:0000256" key="10">
    <source>
        <dbReference type="ARBA" id="ARBA00023010"/>
    </source>
</evidence>
<feature type="region of interest" description="Disordered" evidence="13">
    <location>
        <begin position="652"/>
        <end position="707"/>
    </location>
</feature>
<dbReference type="PANTHER" id="PTHR12710">
    <property type="entry name" value="NUCLEAR PROTEIN LOCALIZATION 4"/>
    <property type="match status" value="1"/>
</dbReference>
<keyword evidence="8" id="KW-0509">mRNA transport</keyword>
<dbReference type="GO" id="GO:0016887">
    <property type="term" value="F:ATP hydrolysis activity"/>
    <property type="evidence" value="ECO:0007669"/>
    <property type="project" value="InterPro"/>
</dbReference>
<dbReference type="Gene3D" id="1.20.272.10">
    <property type="match status" value="1"/>
</dbReference>
<evidence type="ECO:0000256" key="11">
    <source>
        <dbReference type="ARBA" id="ARBA00023242"/>
    </source>
</evidence>
<proteinExistence type="inferred from homology"/>
<keyword evidence="16" id="KW-1185">Reference proteome</keyword>
<protein>
    <recommendedName>
        <fullName evidence="5">Nuclear protein localization protein 4</fullName>
    </recommendedName>
</protein>
<dbReference type="SUPFAM" id="SSF52540">
    <property type="entry name" value="P-loop containing nucleoside triphosphate hydrolases"/>
    <property type="match status" value="1"/>
</dbReference>
<evidence type="ECO:0000256" key="8">
    <source>
        <dbReference type="ARBA" id="ARBA00022816"/>
    </source>
</evidence>
<dbReference type="GO" id="GO:0005524">
    <property type="term" value="F:ATP binding"/>
    <property type="evidence" value="ECO:0007669"/>
    <property type="project" value="UniProtKB-KW"/>
</dbReference>
<keyword evidence="10" id="KW-0811">Translocation</keyword>
<evidence type="ECO:0000256" key="7">
    <source>
        <dbReference type="ARBA" id="ARBA00022741"/>
    </source>
</evidence>
<evidence type="ECO:0000256" key="5">
    <source>
        <dbReference type="ARBA" id="ARBA00019709"/>
    </source>
</evidence>
<evidence type="ECO:0000256" key="13">
    <source>
        <dbReference type="SAM" id="MobiDB-lite"/>
    </source>
</evidence>
<dbReference type="CDD" id="cd08061">
    <property type="entry name" value="MPN_NPL4"/>
    <property type="match status" value="1"/>
</dbReference>
<dbReference type="PANTHER" id="PTHR12710:SF0">
    <property type="entry name" value="NUCLEAR PROTEIN LOCALIZATION PROTEIN 4 HOMOLOG"/>
    <property type="match status" value="1"/>
</dbReference>
<organism evidence="15 16">
    <name type="scientific">Didymella exigua CBS 183.55</name>
    <dbReference type="NCBI Taxonomy" id="1150837"/>
    <lineage>
        <taxon>Eukaryota</taxon>
        <taxon>Fungi</taxon>
        <taxon>Dikarya</taxon>
        <taxon>Ascomycota</taxon>
        <taxon>Pezizomycotina</taxon>
        <taxon>Dothideomycetes</taxon>
        <taxon>Pleosporomycetidae</taxon>
        <taxon>Pleosporales</taxon>
        <taxon>Pleosporineae</taxon>
        <taxon>Didymellaceae</taxon>
        <taxon>Didymella</taxon>
    </lineage>
</organism>
<comment type="subcellular location">
    <subcellularLocation>
        <location evidence="2">Cytoplasm</location>
        <location evidence="2">Perinuclear region</location>
    </subcellularLocation>
    <subcellularLocation>
        <location evidence="1">Nucleus membrane</location>
        <topology evidence="1">Peripheral membrane protein</topology>
        <orientation evidence="1">Cytoplasmic side</orientation>
    </subcellularLocation>
</comment>
<dbReference type="InterPro" id="IPR007717">
    <property type="entry name" value="NPL4_C"/>
</dbReference>
<dbReference type="GO" id="GO:0003677">
    <property type="term" value="F:DNA binding"/>
    <property type="evidence" value="ECO:0007669"/>
    <property type="project" value="InterPro"/>
</dbReference>
<dbReference type="SUPFAM" id="SSF54236">
    <property type="entry name" value="Ubiquitin-like"/>
    <property type="match status" value="1"/>
</dbReference>
<feature type="region of interest" description="Disordered" evidence="13">
    <location>
        <begin position="596"/>
        <end position="619"/>
    </location>
</feature>
<keyword evidence="9" id="KW-0067">ATP-binding</keyword>
<dbReference type="AlphaFoldDB" id="A0A6A5RWU9"/>
<dbReference type="InterPro" id="IPR029071">
    <property type="entry name" value="Ubiquitin-like_domsf"/>
</dbReference>
<dbReference type="GO" id="GO:0051028">
    <property type="term" value="P:mRNA transport"/>
    <property type="evidence" value="ECO:0007669"/>
    <property type="project" value="UniProtKB-KW"/>
</dbReference>
<dbReference type="FunFam" id="1.20.272.10:FF:000011">
    <property type="entry name" value="Replication factor C subunit 2"/>
    <property type="match status" value="1"/>
</dbReference>
<dbReference type="GO" id="GO:0015031">
    <property type="term" value="P:protein transport"/>
    <property type="evidence" value="ECO:0007669"/>
    <property type="project" value="UniProtKB-KW"/>
</dbReference>
<dbReference type="InterPro" id="IPR007716">
    <property type="entry name" value="NPL4_Zn-bd_put"/>
</dbReference>
<dbReference type="GO" id="GO:0006271">
    <property type="term" value="P:DNA strand elongation involved in DNA replication"/>
    <property type="evidence" value="ECO:0007669"/>
    <property type="project" value="UniProtKB-ARBA"/>
</dbReference>
<dbReference type="Pfam" id="PF05021">
    <property type="entry name" value="NPL4"/>
    <property type="match status" value="1"/>
</dbReference>
<reference evidence="15" key="1">
    <citation type="journal article" date="2020" name="Stud. Mycol.">
        <title>101 Dothideomycetes genomes: a test case for predicting lifestyles and emergence of pathogens.</title>
        <authorList>
            <person name="Haridas S."/>
            <person name="Albert R."/>
            <person name="Binder M."/>
            <person name="Bloem J."/>
            <person name="Labutti K."/>
            <person name="Salamov A."/>
            <person name="Andreopoulos B."/>
            <person name="Baker S."/>
            <person name="Barry K."/>
            <person name="Bills G."/>
            <person name="Bluhm B."/>
            <person name="Cannon C."/>
            <person name="Castanera R."/>
            <person name="Culley D."/>
            <person name="Daum C."/>
            <person name="Ezra D."/>
            <person name="Gonzalez J."/>
            <person name="Henrissat B."/>
            <person name="Kuo A."/>
            <person name="Liang C."/>
            <person name="Lipzen A."/>
            <person name="Lutzoni F."/>
            <person name="Magnuson J."/>
            <person name="Mondo S."/>
            <person name="Nolan M."/>
            <person name="Ohm R."/>
            <person name="Pangilinan J."/>
            <person name="Park H.-J."/>
            <person name="Ramirez L."/>
            <person name="Alfaro M."/>
            <person name="Sun H."/>
            <person name="Tritt A."/>
            <person name="Yoshinaga Y."/>
            <person name="Zwiers L.-H."/>
            <person name="Turgeon B."/>
            <person name="Goodwin S."/>
            <person name="Spatafora J."/>
            <person name="Crous P."/>
            <person name="Grigoriev I."/>
        </authorList>
    </citation>
    <scope>NUCLEOTIDE SEQUENCE</scope>
    <source>
        <strain evidence="15">CBS 183.55</strain>
    </source>
</reference>
<evidence type="ECO:0000259" key="14">
    <source>
        <dbReference type="PROSITE" id="PS50249"/>
    </source>
</evidence>
<dbReference type="CDD" id="cd18140">
    <property type="entry name" value="HLD_clamp_RFC"/>
    <property type="match status" value="1"/>
</dbReference>
<name>A0A6A5RWU9_9PLEO</name>
<evidence type="ECO:0000256" key="2">
    <source>
        <dbReference type="ARBA" id="ARBA00004556"/>
    </source>
</evidence>
<feature type="compositionally biased region" description="Polar residues" evidence="13">
    <location>
        <begin position="669"/>
        <end position="686"/>
    </location>
</feature>
<evidence type="ECO:0000256" key="6">
    <source>
        <dbReference type="ARBA" id="ARBA00022705"/>
    </source>
</evidence>
<dbReference type="Proteomes" id="UP000800082">
    <property type="component" value="Unassembled WGS sequence"/>
</dbReference>
<keyword evidence="7" id="KW-0547">Nucleotide-binding</keyword>
<dbReference type="Gene3D" id="1.10.8.60">
    <property type="match status" value="1"/>
</dbReference>
<dbReference type="InterPro" id="IPR037518">
    <property type="entry name" value="MPN"/>
</dbReference>
<dbReference type="OrthoDB" id="10251089at2759"/>
<feature type="compositionally biased region" description="Low complexity" evidence="13">
    <location>
        <begin position="606"/>
        <end position="619"/>
    </location>
</feature>
<dbReference type="Gene3D" id="3.10.20.90">
    <property type="entry name" value="Phosphatidylinositol 3-kinase Catalytic Subunit, Chain A, domain 1"/>
    <property type="match status" value="1"/>
</dbReference>